<dbReference type="InterPro" id="IPR036770">
    <property type="entry name" value="Ankyrin_rpt-contain_sf"/>
</dbReference>
<name>A0A8H7W763_9HELO</name>
<keyword evidence="4" id="KW-0732">Signal</keyword>
<comment type="caution">
    <text evidence="5">The sequence shown here is derived from an EMBL/GenBank/DDBJ whole genome shotgun (WGS) entry which is preliminary data.</text>
</comment>
<dbReference type="SUPFAM" id="SSF48403">
    <property type="entry name" value="Ankyrin repeat"/>
    <property type="match status" value="1"/>
</dbReference>
<dbReference type="Proteomes" id="UP000664132">
    <property type="component" value="Unassembled WGS sequence"/>
</dbReference>
<evidence type="ECO:0000256" key="2">
    <source>
        <dbReference type="ARBA" id="ARBA00023043"/>
    </source>
</evidence>
<dbReference type="EMBL" id="JAFJYH010000091">
    <property type="protein sequence ID" value="KAG4420086.1"/>
    <property type="molecule type" value="Genomic_DNA"/>
</dbReference>
<dbReference type="Gene3D" id="1.25.40.20">
    <property type="entry name" value="Ankyrin repeat-containing domain"/>
    <property type="match status" value="2"/>
</dbReference>
<organism evidence="5 6">
    <name type="scientific">Cadophora malorum</name>
    <dbReference type="NCBI Taxonomy" id="108018"/>
    <lineage>
        <taxon>Eukaryota</taxon>
        <taxon>Fungi</taxon>
        <taxon>Dikarya</taxon>
        <taxon>Ascomycota</taxon>
        <taxon>Pezizomycotina</taxon>
        <taxon>Leotiomycetes</taxon>
        <taxon>Helotiales</taxon>
        <taxon>Ploettnerulaceae</taxon>
        <taxon>Cadophora</taxon>
    </lineage>
</organism>
<evidence type="ECO:0000313" key="6">
    <source>
        <dbReference type="Proteomes" id="UP000664132"/>
    </source>
</evidence>
<dbReference type="PANTHER" id="PTHR24123">
    <property type="entry name" value="ANKYRIN REPEAT-CONTAINING"/>
    <property type="match status" value="1"/>
</dbReference>
<keyword evidence="6" id="KW-1185">Reference proteome</keyword>
<protein>
    <recommendedName>
        <fullName evidence="7">Ankyrin</fullName>
    </recommendedName>
</protein>
<evidence type="ECO:0000256" key="4">
    <source>
        <dbReference type="SAM" id="SignalP"/>
    </source>
</evidence>
<proteinExistence type="predicted"/>
<dbReference type="InterPro" id="IPR051165">
    <property type="entry name" value="Multifunctional_ANK_Repeat"/>
</dbReference>
<dbReference type="Pfam" id="PF00023">
    <property type="entry name" value="Ank"/>
    <property type="match status" value="1"/>
</dbReference>
<feature type="region of interest" description="Disordered" evidence="3">
    <location>
        <begin position="488"/>
        <end position="615"/>
    </location>
</feature>
<keyword evidence="2" id="KW-0040">ANK repeat</keyword>
<dbReference type="AlphaFoldDB" id="A0A8H7W763"/>
<dbReference type="PANTHER" id="PTHR24123:SF33">
    <property type="entry name" value="PROTEIN HOS4"/>
    <property type="match status" value="1"/>
</dbReference>
<feature type="compositionally biased region" description="Basic residues" evidence="3">
    <location>
        <begin position="601"/>
        <end position="615"/>
    </location>
</feature>
<feature type="compositionally biased region" description="Polar residues" evidence="3">
    <location>
        <begin position="534"/>
        <end position="548"/>
    </location>
</feature>
<sequence>MAEPANFATLPTEVLLLIISMVSGTGDINAICQLTRRLHHLFLPEVFDRHLAWARTSSRPKKERDSLIAIFLHAVKYNSSNLIQQLFCYREIVDFKGCLAGMPFSHYSITYLHFAVSMDAPLIASHLMKHGSSSDFSIDSLSTTYPDLTSLYVALARPHLITQHELNAALRIACSYALPRTTAFLLARGADARAVSFYGISVLHATLARRARWRFFDEFYAYMEPAVPPSTLWEDLIWATTKNLLPYGADPRLKTDNSRIHSCDTRCWQSVNCDHSQQTPTHLAAASGFTSVVRFLVKRVGPCVLSEKNGGGFTPLYGALVQGHDVAATYILRQQPDIPNPIVNLDEKSTALHIASRFALEQIATYILEHGGIDDINREDVKGRTPLHEVLWQQDMEREHQIVGTLHILAKYGADPDHGFSPSSSFGSNGSLSSGVKKIETPRQIARKHAFASVRDMFRLEEENIYRDWCEEAKEESEMVVANATVSWGHDESTQPDPAKAAEKALKPKKKSKKQRERAAAKEHEQNFPPLNGSGVSPTGADENQQPTPIKGDDKFRTMGKGKIKQGPPVPVAEQVDTFAVKPVSEDAREEECDTNTATKSKSKARKNQWKKMAF</sequence>
<evidence type="ECO:0000313" key="5">
    <source>
        <dbReference type="EMBL" id="KAG4420086.1"/>
    </source>
</evidence>
<evidence type="ECO:0008006" key="7">
    <source>
        <dbReference type="Google" id="ProtNLM"/>
    </source>
</evidence>
<dbReference type="InterPro" id="IPR002110">
    <property type="entry name" value="Ankyrin_rpt"/>
</dbReference>
<feature type="compositionally biased region" description="Basic residues" evidence="3">
    <location>
        <begin position="507"/>
        <end position="516"/>
    </location>
</feature>
<evidence type="ECO:0000256" key="3">
    <source>
        <dbReference type="SAM" id="MobiDB-lite"/>
    </source>
</evidence>
<gene>
    <name evidence="5" type="ORF">IFR04_006745</name>
</gene>
<dbReference type="OrthoDB" id="539213at2759"/>
<dbReference type="SMART" id="SM00248">
    <property type="entry name" value="ANK"/>
    <property type="match status" value="6"/>
</dbReference>
<keyword evidence="1" id="KW-0677">Repeat</keyword>
<evidence type="ECO:0000256" key="1">
    <source>
        <dbReference type="ARBA" id="ARBA00022737"/>
    </source>
</evidence>
<feature type="chain" id="PRO_5034271640" description="Ankyrin" evidence="4">
    <location>
        <begin position="25"/>
        <end position="615"/>
    </location>
</feature>
<feature type="compositionally biased region" description="Basic and acidic residues" evidence="3">
    <location>
        <begin position="517"/>
        <end position="526"/>
    </location>
</feature>
<accession>A0A8H7W763</accession>
<reference evidence="5" key="1">
    <citation type="submission" date="2021-02" db="EMBL/GenBank/DDBJ databases">
        <title>Genome sequence Cadophora malorum strain M34.</title>
        <authorList>
            <person name="Stefanovic E."/>
            <person name="Vu D."/>
            <person name="Scully C."/>
            <person name="Dijksterhuis J."/>
            <person name="Roader J."/>
            <person name="Houbraken J."/>
        </authorList>
    </citation>
    <scope>NUCLEOTIDE SEQUENCE</scope>
    <source>
        <strain evidence="5">M34</strain>
    </source>
</reference>
<feature type="signal peptide" evidence="4">
    <location>
        <begin position="1"/>
        <end position="24"/>
    </location>
</feature>